<dbReference type="InterPro" id="IPR000326">
    <property type="entry name" value="PAP2/HPO"/>
</dbReference>
<evidence type="ECO:0000256" key="2">
    <source>
        <dbReference type="SAM" id="Phobius"/>
    </source>
</evidence>
<dbReference type="EMBL" id="BAAAPE010000029">
    <property type="protein sequence ID" value="GAA2103879.1"/>
    <property type="molecule type" value="Genomic_DNA"/>
</dbReference>
<reference evidence="5" key="1">
    <citation type="journal article" date="2019" name="Int. J. Syst. Evol. Microbiol.">
        <title>The Global Catalogue of Microorganisms (GCM) 10K type strain sequencing project: providing services to taxonomists for standard genome sequencing and annotation.</title>
        <authorList>
            <consortium name="The Broad Institute Genomics Platform"/>
            <consortium name="The Broad Institute Genome Sequencing Center for Infectious Disease"/>
            <person name="Wu L."/>
            <person name="Ma J."/>
        </authorList>
    </citation>
    <scope>NUCLEOTIDE SEQUENCE [LARGE SCALE GENOMIC DNA]</scope>
    <source>
        <strain evidence="5">JCM 15478</strain>
    </source>
</reference>
<feature type="transmembrane region" description="Helical" evidence="2">
    <location>
        <begin position="156"/>
        <end position="176"/>
    </location>
</feature>
<dbReference type="InterPro" id="IPR036938">
    <property type="entry name" value="PAP2/HPO_sf"/>
</dbReference>
<comment type="caution">
    <text evidence="4">The sequence shown here is derived from an EMBL/GenBank/DDBJ whole genome shotgun (WGS) entry which is preliminary data.</text>
</comment>
<keyword evidence="2" id="KW-0472">Membrane</keyword>
<protein>
    <recommendedName>
        <fullName evidence="3">Phosphatidic acid phosphatase type 2/haloperoxidase domain-containing protein</fullName>
    </recommendedName>
</protein>
<evidence type="ECO:0000313" key="4">
    <source>
        <dbReference type="EMBL" id="GAA2103879.1"/>
    </source>
</evidence>
<dbReference type="Gene3D" id="1.20.144.10">
    <property type="entry name" value="Phosphatidic acid phosphatase type 2/haloperoxidase"/>
    <property type="match status" value="1"/>
</dbReference>
<feature type="compositionally biased region" description="Gly residues" evidence="1">
    <location>
        <begin position="192"/>
        <end position="208"/>
    </location>
</feature>
<feature type="region of interest" description="Disordered" evidence="1">
    <location>
        <begin position="1"/>
        <end position="38"/>
    </location>
</feature>
<feature type="region of interest" description="Disordered" evidence="1">
    <location>
        <begin position="183"/>
        <end position="208"/>
    </location>
</feature>
<gene>
    <name evidence="4" type="ORF">GCM10009801_79100</name>
</gene>
<keyword evidence="2" id="KW-1133">Transmembrane helix</keyword>
<keyword evidence="5" id="KW-1185">Reference proteome</keyword>
<feature type="domain" description="Phosphatidic acid phosphatase type 2/haloperoxidase" evidence="3">
    <location>
        <begin position="154"/>
        <end position="272"/>
    </location>
</feature>
<proteinExistence type="predicted"/>
<evidence type="ECO:0000256" key="1">
    <source>
        <dbReference type="SAM" id="MobiDB-lite"/>
    </source>
</evidence>
<dbReference type="Proteomes" id="UP001500016">
    <property type="component" value="Unassembled WGS sequence"/>
</dbReference>
<keyword evidence="2" id="KW-0812">Transmembrane</keyword>
<evidence type="ECO:0000259" key="3">
    <source>
        <dbReference type="Pfam" id="PF01569"/>
    </source>
</evidence>
<evidence type="ECO:0000313" key="5">
    <source>
        <dbReference type="Proteomes" id="UP001500016"/>
    </source>
</evidence>
<feature type="transmembrane region" description="Helical" evidence="2">
    <location>
        <begin position="255"/>
        <end position="275"/>
    </location>
</feature>
<dbReference type="Pfam" id="PF01569">
    <property type="entry name" value="PAP2"/>
    <property type="match status" value="1"/>
</dbReference>
<feature type="transmembrane region" description="Helical" evidence="2">
    <location>
        <begin position="97"/>
        <end position="116"/>
    </location>
</feature>
<feature type="transmembrane region" description="Helical" evidence="2">
    <location>
        <begin position="125"/>
        <end position="144"/>
    </location>
</feature>
<sequence length="293" mass="31116">MPLRTLLTDRMNRLSQPPRGPRNADRLGRPGTLPPVPGRPTSWPLLTLATLLLLTALSVLTWQVLTDGPLRAADERLGDTLRDGAPPTWAAELLADLGNMTVAPSLLLAAMAYAVLRTRRWWPALCYSLALALVPAVVSTLKAWTDRPGPLGGTGYFPSGHAATAAVAFGAAALLITHAPSLNGPRDRTSGEGEGGGIGEAEGAGEGGDGALARPWSARWALGRARAAWLLTAAVLTLANGLGLVWRGYHWPLDVLASWCLSVLLLLWTARAAAVRPEPPLSGRRRRAVRDRE</sequence>
<feature type="transmembrane region" description="Helical" evidence="2">
    <location>
        <begin position="227"/>
        <end position="249"/>
    </location>
</feature>
<accession>A0ABN2X2A5</accession>
<organism evidence="4 5">
    <name type="scientific">Streptomyces albiaxialis</name>
    <dbReference type="NCBI Taxonomy" id="329523"/>
    <lineage>
        <taxon>Bacteria</taxon>
        <taxon>Bacillati</taxon>
        <taxon>Actinomycetota</taxon>
        <taxon>Actinomycetes</taxon>
        <taxon>Kitasatosporales</taxon>
        <taxon>Streptomycetaceae</taxon>
        <taxon>Streptomyces</taxon>
    </lineage>
</organism>
<name>A0ABN2X2A5_9ACTN</name>
<dbReference type="SUPFAM" id="SSF48317">
    <property type="entry name" value="Acid phosphatase/Vanadium-dependent haloperoxidase"/>
    <property type="match status" value="1"/>
</dbReference>
<feature type="transmembrane region" description="Helical" evidence="2">
    <location>
        <begin position="45"/>
        <end position="65"/>
    </location>
</feature>